<dbReference type="NCBIfam" id="TIGR00617">
    <property type="entry name" value="rpa1"/>
    <property type="match status" value="1"/>
</dbReference>
<dbReference type="PANTHER" id="PTHR47165:SF4">
    <property type="entry name" value="OS03G0429900 PROTEIN"/>
    <property type="match status" value="1"/>
</dbReference>
<evidence type="ECO:0000259" key="12">
    <source>
        <dbReference type="Pfam" id="PF16900"/>
    </source>
</evidence>
<feature type="domain" description="Replication factor A C-terminal" evidence="11">
    <location>
        <begin position="373"/>
        <end position="519"/>
    </location>
</feature>
<sequence>MLAGHLSESLTNGTLSDGTLIKITEHSFNQANTRDGVKNVLIVMNFEVVENDNRQPLTTVINNDMSIPSTPPRSMNMSSMPGTPGGPTKVVPITSLNPYQSRWSVQGRVSQKAPLRTWNKNGREGKLFSFVLNDATGEIRVTAFNAEVDRFIDMIEINRVYQLSKGTVKAARKEFNNTNNEYEITLNSDSVLVPCDQSEAEALPKIHFNFLPLNKLDSKNSGDFVDVIGVAHAWTEASSIVGKATQRSITKRDISLVDNTNTLVRLTIWGAEADKFEPHDKPVLIIKGAKVGDFGGRNLSLTTNSTFLMNSSDVPECSKMRMWYESVGSSQTFSMFTADNIGGSGGDNAYSQQLTPISEITQAYTTQPSGTNYFNVKVDVVFMKRDNYLYKACNQNNCNKKLIQLSDNEYRCEKCNRNSSEFNYRFILQVKISDFSGDCWVTLFQDTAELVLGKTAAEIGRLEDENDRDSIDKVFAKVIFSSWQFRLRSALEKYNDESRVKLTIQRAAHVDYPQYMRQLKTMIENFPK</sequence>
<comment type="caution">
    <text evidence="13">The sequence shown here is derived from an EMBL/GenBank/DDBJ whole genome shotgun (WGS) entry which is preliminary data.</text>
</comment>
<dbReference type="InterPro" id="IPR012340">
    <property type="entry name" value="NA-bd_OB-fold"/>
</dbReference>
<reference evidence="13 14" key="1">
    <citation type="submission" date="2024-11" db="EMBL/GenBank/DDBJ databases">
        <title>Adaptive evolution of stress response genes in parasites aligns with host niche diversity.</title>
        <authorList>
            <person name="Hahn C."/>
            <person name="Resl P."/>
        </authorList>
    </citation>
    <scope>NUCLEOTIDE SEQUENCE [LARGE SCALE GENOMIC DNA]</scope>
    <source>
        <strain evidence="13">EGGRZ-B1_66</strain>
        <tissue evidence="13">Body</tissue>
    </source>
</reference>
<dbReference type="EMBL" id="JBJKFK010001953">
    <property type="protein sequence ID" value="KAL3311919.1"/>
    <property type="molecule type" value="Genomic_DNA"/>
</dbReference>
<name>A0ABD2PXC8_9PLAT</name>
<keyword evidence="5 9" id="KW-0863">Zinc-finger</keyword>
<evidence type="ECO:0000259" key="10">
    <source>
        <dbReference type="Pfam" id="PF01336"/>
    </source>
</evidence>
<dbReference type="CDD" id="cd04476">
    <property type="entry name" value="RPA1_DBD_C"/>
    <property type="match status" value="1"/>
</dbReference>
<gene>
    <name evidence="13" type="primary">RPA1</name>
    <name evidence="13" type="ORF">Ciccas_009495</name>
</gene>
<dbReference type="CDD" id="cd04474">
    <property type="entry name" value="RPA1_DBD_A"/>
    <property type="match status" value="1"/>
</dbReference>
<dbReference type="GO" id="GO:0005840">
    <property type="term" value="C:ribosome"/>
    <property type="evidence" value="ECO:0007669"/>
    <property type="project" value="UniProtKB-KW"/>
</dbReference>
<dbReference type="InterPro" id="IPR004591">
    <property type="entry name" value="Rfa1"/>
</dbReference>
<dbReference type="GO" id="GO:0008270">
    <property type="term" value="F:zinc ion binding"/>
    <property type="evidence" value="ECO:0007669"/>
    <property type="project" value="UniProtKB-KW"/>
</dbReference>
<dbReference type="Proteomes" id="UP001626550">
    <property type="component" value="Unassembled WGS sequence"/>
</dbReference>
<evidence type="ECO:0000256" key="8">
    <source>
        <dbReference type="ARBA" id="ARBA00023242"/>
    </source>
</evidence>
<dbReference type="FunFam" id="2.40.50.140:FF:000041">
    <property type="entry name" value="Replication protein A subunit"/>
    <property type="match status" value="1"/>
</dbReference>
<comment type="subcellular location">
    <subcellularLocation>
        <location evidence="1 9">Nucleus</location>
    </subcellularLocation>
</comment>
<evidence type="ECO:0000256" key="9">
    <source>
        <dbReference type="RuleBase" id="RU364130"/>
    </source>
</evidence>
<dbReference type="Pfam" id="PF16900">
    <property type="entry name" value="REPA_OB_2"/>
    <property type="match status" value="1"/>
</dbReference>
<proteinExistence type="inferred from homology"/>
<feature type="domain" description="Replication protein A OB" evidence="12">
    <location>
        <begin position="213"/>
        <end position="310"/>
    </location>
</feature>
<dbReference type="GO" id="GO:0006260">
    <property type="term" value="P:DNA replication"/>
    <property type="evidence" value="ECO:0007669"/>
    <property type="project" value="UniProtKB-KW"/>
</dbReference>
<dbReference type="InterPro" id="IPR004365">
    <property type="entry name" value="NA-bd_OB_tRNA"/>
</dbReference>
<dbReference type="Pfam" id="PF01336">
    <property type="entry name" value="tRNA_anti-codon"/>
    <property type="match status" value="1"/>
</dbReference>
<evidence type="ECO:0000313" key="14">
    <source>
        <dbReference type="Proteomes" id="UP001626550"/>
    </source>
</evidence>
<dbReference type="GO" id="GO:0005634">
    <property type="term" value="C:nucleus"/>
    <property type="evidence" value="ECO:0007669"/>
    <property type="project" value="UniProtKB-SubCell"/>
</dbReference>
<evidence type="ECO:0000256" key="1">
    <source>
        <dbReference type="ARBA" id="ARBA00004123"/>
    </source>
</evidence>
<keyword evidence="7 9" id="KW-0238">DNA-binding</keyword>
<evidence type="ECO:0000259" key="11">
    <source>
        <dbReference type="Pfam" id="PF08646"/>
    </source>
</evidence>
<organism evidence="13 14">
    <name type="scientific">Cichlidogyrus casuarinus</name>
    <dbReference type="NCBI Taxonomy" id="1844966"/>
    <lineage>
        <taxon>Eukaryota</taxon>
        <taxon>Metazoa</taxon>
        <taxon>Spiralia</taxon>
        <taxon>Lophotrochozoa</taxon>
        <taxon>Platyhelminthes</taxon>
        <taxon>Monogenea</taxon>
        <taxon>Monopisthocotylea</taxon>
        <taxon>Dactylogyridea</taxon>
        <taxon>Ancyrocephalidae</taxon>
        <taxon>Cichlidogyrus</taxon>
    </lineage>
</organism>
<evidence type="ECO:0000256" key="3">
    <source>
        <dbReference type="ARBA" id="ARBA00022705"/>
    </source>
</evidence>
<comment type="function">
    <text evidence="9">As part of the heterotrimeric replication protein A complex (RPA/RP-A), binds and stabilizes single-stranded DNA intermediates, that form during DNA replication or upon DNA stress. It prevents their reannealing and in parallel, recruits and activates different proteins and complexes involved in DNA metabolism. Thereby, it plays an essential role both in DNA replication and the cellular response to DNA damage.</text>
</comment>
<keyword evidence="13" id="KW-0689">Ribosomal protein</keyword>
<evidence type="ECO:0000256" key="4">
    <source>
        <dbReference type="ARBA" id="ARBA00022723"/>
    </source>
</evidence>
<comment type="subunit">
    <text evidence="9">Component of the heterotrimeric canonical replication protein A complex (RPA).</text>
</comment>
<accession>A0ABD2PXC8</accession>
<evidence type="ECO:0000256" key="2">
    <source>
        <dbReference type="ARBA" id="ARBA00005690"/>
    </source>
</evidence>
<dbReference type="InterPro" id="IPR031657">
    <property type="entry name" value="REPA_OB_2"/>
</dbReference>
<dbReference type="InterPro" id="IPR013955">
    <property type="entry name" value="Rep_factor-A_C"/>
</dbReference>
<comment type="similarity">
    <text evidence="2 9">Belongs to the replication factor A protein 1 family.</text>
</comment>
<dbReference type="FunFam" id="2.40.50.140:FF:000090">
    <property type="entry name" value="Replication protein A subunit"/>
    <property type="match status" value="1"/>
</dbReference>
<keyword evidence="3 9" id="KW-0235">DNA replication</keyword>
<evidence type="ECO:0000313" key="13">
    <source>
        <dbReference type="EMBL" id="KAL3311919.1"/>
    </source>
</evidence>
<dbReference type="PANTHER" id="PTHR47165">
    <property type="entry name" value="OS03G0429900 PROTEIN"/>
    <property type="match status" value="1"/>
</dbReference>
<evidence type="ECO:0000256" key="5">
    <source>
        <dbReference type="ARBA" id="ARBA00022771"/>
    </source>
</evidence>
<dbReference type="Gene3D" id="2.40.50.140">
    <property type="entry name" value="Nucleic acid-binding proteins"/>
    <property type="match status" value="3"/>
</dbReference>
<keyword evidence="13" id="KW-0687">Ribonucleoprotein</keyword>
<keyword evidence="4 9" id="KW-0479">Metal-binding</keyword>
<keyword evidence="14" id="KW-1185">Reference proteome</keyword>
<dbReference type="InterPro" id="IPR047192">
    <property type="entry name" value="Euk_RPA1_DBD_C"/>
</dbReference>
<keyword evidence="8 9" id="KW-0539">Nucleus</keyword>
<feature type="domain" description="OB" evidence="10">
    <location>
        <begin position="103"/>
        <end position="188"/>
    </location>
</feature>
<dbReference type="AlphaFoldDB" id="A0ABD2PXC8"/>
<dbReference type="CDD" id="cd04475">
    <property type="entry name" value="RPA1_DBD_B"/>
    <property type="match status" value="1"/>
</dbReference>
<dbReference type="GO" id="GO:0003677">
    <property type="term" value="F:DNA binding"/>
    <property type="evidence" value="ECO:0007669"/>
    <property type="project" value="UniProtKB-KW"/>
</dbReference>
<protein>
    <recommendedName>
        <fullName evidence="9">Replication protein A subunit</fullName>
    </recommendedName>
</protein>
<keyword evidence="6 9" id="KW-0862">Zinc</keyword>
<dbReference type="Pfam" id="PF08646">
    <property type="entry name" value="Rep_fac-A_C"/>
    <property type="match status" value="1"/>
</dbReference>
<dbReference type="FunFam" id="2.40.50.140:FF:000064">
    <property type="entry name" value="Replication protein A subunit"/>
    <property type="match status" value="1"/>
</dbReference>
<evidence type="ECO:0000256" key="7">
    <source>
        <dbReference type="ARBA" id="ARBA00023125"/>
    </source>
</evidence>
<dbReference type="SUPFAM" id="SSF50249">
    <property type="entry name" value="Nucleic acid-binding proteins"/>
    <property type="match status" value="3"/>
</dbReference>
<evidence type="ECO:0000256" key="6">
    <source>
        <dbReference type="ARBA" id="ARBA00022833"/>
    </source>
</evidence>